<dbReference type="RefSeq" id="WP_097012807.1">
    <property type="nucleotide sequence ID" value="NZ_LT907975.1"/>
</dbReference>
<sequence>MEIKVFPLGPLQTNCYVLAGDKEAVAIDPGGDPTPVLDYLKSNGLTLTHVLNTHLHFDHTAGNRRLSDETGAPVICSKKDLYLLESELGQGGTFGLPPIEEYNTTQIEPGEHEFAGFKCTVFHTPGHSSGSLTFYFPEAEAAFVGDLIFYRSIGRTDFPGGDLDILKKAVKDNIFTLPDNTTLYPGHGPETTSDDEKNHNPFFSEF</sequence>
<evidence type="ECO:0000256" key="2">
    <source>
        <dbReference type="ARBA" id="ARBA00022723"/>
    </source>
</evidence>
<dbReference type="SMART" id="SM00849">
    <property type="entry name" value="Lactamase_B"/>
    <property type="match status" value="1"/>
</dbReference>
<evidence type="ECO:0000313" key="8">
    <source>
        <dbReference type="Proteomes" id="UP000219215"/>
    </source>
</evidence>
<dbReference type="EMBL" id="LT907975">
    <property type="protein sequence ID" value="SOB60031.1"/>
    <property type="molecule type" value="Genomic_DNA"/>
</dbReference>
<protein>
    <submittedName>
        <fullName evidence="7">Beta-lactamase domain protein</fullName>
    </submittedName>
</protein>
<keyword evidence="4" id="KW-0862">Zinc</keyword>
<comment type="cofactor">
    <cofactor evidence="1">
        <name>Zn(2+)</name>
        <dbReference type="ChEBI" id="CHEBI:29105"/>
    </cofactor>
</comment>
<evidence type="ECO:0000259" key="6">
    <source>
        <dbReference type="SMART" id="SM00849"/>
    </source>
</evidence>
<dbReference type="GO" id="GO:0016787">
    <property type="term" value="F:hydrolase activity"/>
    <property type="evidence" value="ECO:0007669"/>
    <property type="project" value="UniProtKB-KW"/>
</dbReference>
<dbReference type="GO" id="GO:0046872">
    <property type="term" value="F:metal ion binding"/>
    <property type="evidence" value="ECO:0007669"/>
    <property type="project" value="UniProtKB-KW"/>
</dbReference>
<evidence type="ECO:0000256" key="5">
    <source>
        <dbReference type="SAM" id="MobiDB-lite"/>
    </source>
</evidence>
<keyword evidence="8" id="KW-1185">Reference proteome</keyword>
<dbReference type="Pfam" id="PF00753">
    <property type="entry name" value="Lactamase_B"/>
    <property type="match status" value="1"/>
</dbReference>
<evidence type="ECO:0000256" key="3">
    <source>
        <dbReference type="ARBA" id="ARBA00022801"/>
    </source>
</evidence>
<proteinExistence type="predicted"/>
<dbReference type="CDD" id="cd06262">
    <property type="entry name" value="metallo-hydrolase-like_MBL-fold"/>
    <property type="match status" value="1"/>
</dbReference>
<dbReference type="PANTHER" id="PTHR46233:SF3">
    <property type="entry name" value="HYDROXYACYLGLUTATHIONE HYDROLASE GLOC"/>
    <property type="match status" value="1"/>
</dbReference>
<dbReference type="PANTHER" id="PTHR46233">
    <property type="entry name" value="HYDROXYACYLGLUTATHIONE HYDROLASE GLOC"/>
    <property type="match status" value="1"/>
</dbReference>
<keyword evidence="3" id="KW-0378">Hydrolase</keyword>
<dbReference type="InterPro" id="IPR051453">
    <property type="entry name" value="MBL_Glyoxalase_II"/>
</dbReference>
<name>A0A2C8FC55_9BACT</name>
<dbReference type="OrthoDB" id="9802991at2"/>
<feature type="domain" description="Metallo-beta-lactamase" evidence="6">
    <location>
        <begin position="12"/>
        <end position="187"/>
    </location>
</feature>
<accession>A0A2C8FC55</accession>
<dbReference type="InterPro" id="IPR036866">
    <property type="entry name" value="RibonucZ/Hydroxyglut_hydro"/>
</dbReference>
<dbReference type="SUPFAM" id="SSF56281">
    <property type="entry name" value="Metallo-hydrolase/oxidoreductase"/>
    <property type="match status" value="1"/>
</dbReference>
<dbReference type="Proteomes" id="UP000219215">
    <property type="component" value="Chromosome DPRO"/>
</dbReference>
<dbReference type="AlphaFoldDB" id="A0A2C8FC55"/>
<evidence type="ECO:0000256" key="1">
    <source>
        <dbReference type="ARBA" id="ARBA00001947"/>
    </source>
</evidence>
<dbReference type="Gene3D" id="3.60.15.10">
    <property type="entry name" value="Ribonuclease Z/Hydroxyacylglutathione hydrolase-like"/>
    <property type="match status" value="1"/>
</dbReference>
<evidence type="ECO:0000256" key="4">
    <source>
        <dbReference type="ARBA" id="ARBA00022833"/>
    </source>
</evidence>
<evidence type="ECO:0000313" key="7">
    <source>
        <dbReference type="EMBL" id="SOB60031.1"/>
    </source>
</evidence>
<dbReference type="KEGG" id="pprf:DPRO_3119"/>
<organism evidence="7 8">
    <name type="scientific">Pseudodesulfovibrio profundus</name>
    <dbReference type="NCBI Taxonomy" id="57320"/>
    <lineage>
        <taxon>Bacteria</taxon>
        <taxon>Pseudomonadati</taxon>
        <taxon>Thermodesulfobacteriota</taxon>
        <taxon>Desulfovibrionia</taxon>
        <taxon>Desulfovibrionales</taxon>
        <taxon>Desulfovibrionaceae</taxon>
    </lineage>
</organism>
<keyword evidence="2" id="KW-0479">Metal-binding</keyword>
<reference evidence="8" key="1">
    <citation type="submission" date="2017-09" db="EMBL/GenBank/DDBJ databases">
        <authorList>
            <person name="Regsiter A."/>
            <person name="William W."/>
        </authorList>
    </citation>
    <scope>NUCLEOTIDE SEQUENCE [LARGE SCALE GENOMIC DNA]</scope>
    <source>
        <strain evidence="8">500-1</strain>
    </source>
</reference>
<gene>
    <name evidence="7" type="ORF">DPRO_3119</name>
</gene>
<dbReference type="InterPro" id="IPR001279">
    <property type="entry name" value="Metallo-B-lactamas"/>
</dbReference>
<feature type="region of interest" description="Disordered" evidence="5">
    <location>
        <begin position="181"/>
        <end position="206"/>
    </location>
</feature>